<accession>A0A9P1BFN3</accession>
<reference evidence="10" key="2">
    <citation type="submission" date="2024-04" db="EMBL/GenBank/DDBJ databases">
        <authorList>
            <person name="Chen Y."/>
            <person name="Shah S."/>
            <person name="Dougan E. K."/>
            <person name="Thang M."/>
            <person name="Chan C."/>
        </authorList>
    </citation>
    <scope>NUCLEOTIDE SEQUENCE [LARGE SCALE GENOMIC DNA]</scope>
</reference>
<feature type="region of interest" description="Disordered" evidence="6">
    <location>
        <begin position="835"/>
        <end position="867"/>
    </location>
</feature>
<keyword evidence="12" id="KW-1185">Reference proteome</keyword>
<dbReference type="EMBL" id="CAMXCT020000018">
    <property type="protein sequence ID" value="CAL1125917.1"/>
    <property type="molecule type" value="Genomic_DNA"/>
</dbReference>
<dbReference type="GO" id="GO:0000139">
    <property type="term" value="C:Golgi membrane"/>
    <property type="evidence" value="ECO:0007669"/>
    <property type="project" value="TreeGrafter"/>
</dbReference>
<evidence type="ECO:0000259" key="8">
    <source>
        <dbReference type="PROSITE" id="PS50994"/>
    </source>
</evidence>
<evidence type="ECO:0000313" key="10">
    <source>
        <dbReference type="EMBL" id="CAL1125917.1"/>
    </source>
</evidence>
<sequence length="2538" mass="284039">MATDEMAKGEKPTVEESQLQSAIRCVSLASGIILGLGVYGVLQERIMSEPYGEEQFTTSVFLVFCNRVAAIVFALAMVAVKGESYKASVPLWKYFAISLSNVAATWCQYEALKYVAFPVQMLGKSFKMMPVMIWGILISGQKYKAMDWLIAAGVTGGVTAFLLTGETKSKHSSKDSSVYGLLLLCCFLACDGFTSTFQEKLFKEHKTSKYNQMLYVNSSSSVVSFVTLIASSGLFQDADGDKLCKAPIPDTGQRLEDMLIRLRRTPGASMTEWATQVQETYRRLQRAMARQRRDSELRKAQLGNPGHTAPVPEQTQEAQRRRSDVTSPAQERQSHTPTGSQRFGNDGDDFNPNPVPEGDPGHEDAPEPNPDGYQQVPTSETGSNPGHYEWWTRAQWDDWYAQRRRWRDKPSDASTNVSWDDTDDVKVQWEQFDYGEMQILPEEILGWILLRRSGLPASARLSILSAINNCLDFSVMERAMRDQEEELLVTEAQRSHGAVQRPRRSFWIESEGQWGLLAETELDEINENSIHWVGDHLPAEVYTATAPELTDDEQVWVTQLPNGQELEWQWHDDDFYAMDVNGCFWSWSETKTWLDFEECMASAPADAKQFEEVYANFQDRIRTCKGGHTSSAPTGTGPQRPGNPGYKGCFVCGSREHDFRTCPKRQQPTAPSSSSSRPVHYSHSVLNATIFMVSGETENVMGIPDETIPVSAEALAVLAQEYPGHAVIDSGATEPIASLEALDEIMQLRSERFGSEDVVVHEQKKAPSELGVHAMDAPGVPLLISVKTLTRLHAVVDFSTAEICFKSISDKVWIPLKRAKNGHLLLNLTQATAPSAVAKEKPKAKPKTSASRKNREPSSERYDWSRAEYADPRDSRCQGFPCWGQHQPEKEGRGSLSGRNGHAKWEVCSVCRLRTLYVPTHGSKGTYRSAGPLPADAARAMEKVKDTILTVPEDRETLTTKAVGISGAKESLLKKLAKLENEEKALQTKGSSQATASATPPPKTVTEVSKKAAKRDQETTPEKLEEAHAMLLQSGMDYIEDANAALDELYGQRVELMEICCPTDSRLTETFLKKGRSAIRIGLPAFDLKTKAGLTELKGMLRKHRPALAWFSLPCGPYSPLQTLFNESNPEAKAKSEERKRQSRKLIRNGIEAAREQLLLGGHVGWEWPSNNGGWNLREMRAFLKELEELQCYHRVHVDGCAFGLLSAKGNPLRKPWKIVLTSETLAAALGRRCPGHSFHDECIGGEEARKSGFYPQAMCDAIQRAVHEMINETQHGVFAEAFPVFDTKGTEYEPRKAEYEPLTENERKASQKLLDKLHRKTGHPSNTALAATLRHRGAHPEVLEMAKKLFCDDCQELRMAPLHDSVSLEKSETLWETLVIDNAEFPADGKVMHCLMMIDEASRLLCPHFLFEHSDQENRNCTGQEAVEGIRDSWIRHYGAPACIRLDPEGAFRSGELQQWCSERSIEVLPCVAESHGQIGIIERAIQTVKATVRQLLQSSEFSPWEAVVHACQSHNELDKIEGYTPYQWAFGRQPTHAGRFHDKSFDDPFWTSSAVPGSSMATNLKLRVRAQQTFLRQQAQEQVSRALNAKTRRNQIFLPGDMVYFKRVKPPAQPAAATRMGHKLWRWYGPGRVLASETRSDAYGCERRPTHVIWIVTHGRLKRCSPDQLRHASERERMIAENSQSPSTTWTFHSMAQTLVKGEFEILDQNVFPGDGERMAAPRTPRARSLSRPRGDVAQPASVRSRSVPRSQELTKTSQKFVETGASGEEAHQKADPGNMTLQELLDQDDSGGRAHQKAASKKTNKSQLEGQQDGRDHKLAKVTPGVSSRSRARSSDPSSVPTSGVRLESLDGIDLERYLRDPAYEPTPSAVVKERPTSDLFQQPLFKKQRKEHFGDDDPFAGYVAQNKVEWHPKMVCTLELPLPETSREWKRLKREPQSFFVKKVRSAEVKWHLLSPEKKEAFQAAKQAEVDQWIQAEAVKRAVGPIPKGRTLKTRWVLTYKESGAPKARIVLIGYQDPDLESLQSSAPTMSRRTRQVALQYSSVRQWRLLKADVKAAFLQGEATEKDRLVYALPVPELAAALGVSPNEAVQVLKACYGLVTAPARWFQCISKTLKELGFHQCKSDPCLWIFLCADERGEMQTQGYICSHVDDFIISGNKQCEEWCKALEDFHGRFRWSPWEAQSFLHCGIRLREELDFSFSLDHSTFCENIEQITYEKRADHERVTDDELTQLRGVLGALQWRSHQTAPHLASRLGQLQSEISKATVGTLKAANRLVRECFQTRHLSTRINQLDVLDPKDVCFVAWSDAALANRVDFGSTGGFLVAAANPCILRGEPSPLSLISWRSGKLGRKSRSSLSAEAQALSEADQELMFVRLAWSELCGIAVDLRKADESISKISGTVVIDAKSLFDVLEKRELNSAAVGLKDKYSALEVLCLLESIERLKTGVRWVHSDAQLADAMTKPLPPGILHKVLHDGKWTLCYDPNFTSAKKLKASQPCDATWLILCCKISAAALVPWGHRGREGLAVVLVFT</sequence>
<evidence type="ECO:0000313" key="11">
    <source>
        <dbReference type="EMBL" id="CAL4759854.1"/>
    </source>
</evidence>
<keyword evidence="2" id="KW-0813">Transport</keyword>
<dbReference type="Pfam" id="PF07727">
    <property type="entry name" value="RVT_2"/>
    <property type="match status" value="1"/>
</dbReference>
<dbReference type="Proteomes" id="UP001152797">
    <property type="component" value="Unassembled WGS sequence"/>
</dbReference>
<evidence type="ECO:0000256" key="6">
    <source>
        <dbReference type="SAM" id="MobiDB-lite"/>
    </source>
</evidence>
<protein>
    <submittedName>
        <fullName evidence="11">Adenosine 3'-phospho 5'-phosphosulfate transporter 1 (Solute carrier family 35 member B2)</fullName>
    </submittedName>
</protein>
<feature type="region of interest" description="Disordered" evidence="6">
    <location>
        <begin position="284"/>
        <end position="388"/>
    </location>
</feature>
<dbReference type="SUPFAM" id="SSF53098">
    <property type="entry name" value="Ribonuclease H-like"/>
    <property type="match status" value="1"/>
</dbReference>
<dbReference type="SUPFAM" id="SSF56672">
    <property type="entry name" value="DNA/RNA polymerases"/>
    <property type="match status" value="1"/>
</dbReference>
<feature type="compositionally biased region" description="Basic and acidic residues" evidence="6">
    <location>
        <begin position="1008"/>
        <end position="1023"/>
    </location>
</feature>
<keyword evidence="3 7" id="KW-0812">Transmembrane</keyword>
<dbReference type="GO" id="GO:0015074">
    <property type="term" value="P:DNA integration"/>
    <property type="evidence" value="ECO:0007669"/>
    <property type="project" value="InterPro"/>
</dbReference>
<feature type="compositionally biased region" description="Polar residues" evidence="6">
    <location>
        <begin position="325"/>
        <end position="343"/>
    </location>
</feature>
<reference evidence="9" key="1">
    <citation type="submission" date="2022-10" db="EMBL/GenBank/DDBJ databases">
        <authorList>
            <person name="Chen Y."/>
            <person name="Dougan E. K."/>
            <person name="Chan C."/>
            <person name="Rhodes N."/>
            <person name="Thang M."/>
        </authorList>
    </citation>
    <scope>NUCLEOTIDE SEQUENCE</scope>
</reference>
<dbReference type="GO" id="GO:0046964">
    <property type="term" value="F:3'-phosphoadenosine 5'-phosphosulfate transmembrane transporter activity"/>
    <property type="evidence" value="ECO:0007669"/>
    <property type="project" value="TreeGrafter"/>
</dbReference>
<feature type="compositionally biased region" description="Low complexity" evidence="6">
    <location>
        <begin position="1744"/>
        <end position="1753"/>
    </location>
</feature>
<dbReference type="PANTHER" id="PTHR10778">
    <property type="entry name" value="SOLUTE CARRIER FAMILY 35 MEMBER B"/>
    <property type="match status" value="1"/>
</dbReference>
<comment type="caution">
    <text evidence="9">The sequence shown here is derived from an EMBL/GenBank/DDBJ whole genome shotgun (WGS) entry which is preliminary data.</text>
</comment>
<dbReference type="Gene3D" id="3.30.420.10">
    <property type="entry name" value="Ribonuclease H-like superfamily/Ribonuclease H"/>
    <property type="match status" value="1"/>
</dbReference>
<dbReference type="InterPro" id="IPR012337">
    <property type="entry name" value="RNaseH-like_sf"/>
</dbReference>
<evidence type="ECO:0000256" key="2">
    <source>
        <dbReference type="ARBA" id="ARBA00022448"/>
    </source>
</evidence>
<dbReference type="EMBL" id="CAMXCT030000018">
    <property type="protein sequence ID" value="CAL4759854.1"/>
    <property type="molecule type" value="Genomic_DNA"/>
</dbReference>
<feature type="compositionally biased region" description="Basic residues" evidence="6">
    <location>
        <begin position="1797"/>
        <end position="1807"/>
    </location>
</feature>
<feature type="compositionally biased region" description="Polar residues" evidence="6">
    <location>
        <begin position="1754"/>
        <end position="1763"/>
    </location>
</feature>
<comment type="subcellular location">
    <subcellularLocation>
        <location evidence="1">Membrane</location>
        <topology evidence="1">Multi-pass membrane protein</topology>
    </subcellularLocation>
</comment>
<dbReference type="EMBL" id="CAMXCT010000018">
    <property type="protein sequence ID" value="CAI3972542.1"/>
    <property type="molecule type" value="Genomic_DNA"/>
</dbReference>
<dbReference type="Pfam" id="PF08449">
    <property type="entry name" value="UAA"/>
    <property type="match status" value="1"/>
</dbReference>
<feature type="domain" description="Integrase catalytic" evidence="8">
    <location>
        <begin position="1358"/>
        <end position="1535"/>
    </location>
</feature>
<evidence type="ECO:0000313" key="12">
    <source>
        <dbReference type="Proteomes" id="UP001152797"/>
    </source>
</evidence>
<evidence type="ECO:0000313" key="9">
    <source>
        <dbReference type="EMBL" id="CAI3972542.1"/>
    </source>
</evidence>
<feature type="region of interest" description="Disordered" evidence="6">
    <location>
        <begin position="1713"/>
        <end position="1848"/>
    </location>
</feature>
<dbReference type="InterPro" id="IPR043502">
    <property type="entry name" value="DNA/RNA_pol_sf"/>
</dbReference>
<evidence type="ECO:0000256" key="5">
    <source>
        <dbReference type="ARBA" id="ARBA00023136"/>
    </source>
</evidence>
<dbReference type="GO" id="GO:0003676">
    <property type="term" value="F:nucleic acid binding"/>
    <property type="evidence" value="ECO:0007669"/>
    <property type="project" value="InterPro"/>
</dbReference>
<proteinExistence type="predicted"/>
<feature type="compositionally biased region" description="Basic and acidic residues" evidence="6">
    <location>
        <begin position="853"/>
        <end position="867"/>
    </location>
</feature>
<dbReference type="PROSITE" id="PS50994">
    <property type="entry name" value="INTEGRASE"/>
    <property type="match status" value="1"/>
</dbReference>
<dbReference type="InterPro" id="IPR001584">
    <property type="entry name" value="Integrase_cat-core"/>
</dbReference>
<keyword evidence="4 7" id="KW-1133">Transmembrane helix</keyword>
<feature type="compositionally biased region" description="Polar residues" evidence="6">
    <location>
        <begin position="988"/>
        <end position="998"/>
    </location>
</feature>
<feature type="compositionally biased region" description="Polar residues" evidence="6">
    <location>
        <begin position="375"/>
        <end position="384"/>
    </location>
</feature>
<feature type="transmembrane region" description="Helical" evidence="7">
    <location>
        <begin position="60"/>
        <end position="79"/>
    </location>
</feature>
<evidence type="ECO:0000256" key="7">
    <source>
        <dbReference type="SAM" id="Phobius"/>
    </source>
</evidence>
<dbReference type="InterPro" id="IPR013103">
    <property type="entry name" value="RVT_2"/>
</dbReference>
<evidence type="ECO:0000256" key="1">
    <source>
        <dbReference type="ARBA" id="ARBA00004141"/>
    </source>
</evidence>
<evidence type="ECO:0000256" key="3">
    <source>
        <dbReference type="ARBA" id="ARBA00022692"/>
    </source>
</evidence>
<organism evidence="9">
    <name type="scientific">Cladocopium goreaui</name>
    <dbReference type="NCBI Taxonomy" id="2562237"/>
    <lineage>
        <taxon>Eukaryota</taxon>
        <taxon>Sar</taxon>
        <taxon>Alveolata</taxon>
        <taxon>Dinophyceae</taxon>
        <taxon>Suessiales</taxon>
        <taxon>Symbiodiniaceae</taxon>
        <taxon>Cladocopium</taxon>
    </lineage>
</organism>
<dbReference type="InterPro" id="IPR013657">
    <property type="entry name" value="SCL35B1-4/HUT1"/>
</dbReference>
<dbReference type="OrthoDB" id="423755at2759"/>
<dbReference type="GO" id="GO:0005789">
    <property type="term" value="C:endoplasmic reticulum membrane"/>
    <property type="evidence" value="ECO:0007669"/>
    <property type="project" value="TreeGrafter"/>
</dbReference>
<dbReference type="InterPro" id="IPR036397">
    <property type="entry name" value="RNaseH_sf"/>
</dbReference>
<evidence type="ECO:0000256" key="4">
    <source>
        <dbReference type="ARBA" id="ARBA00022989"/>
    </source>
</evidence>
<gene>
    <name evidence="9" type="ORF">C1SCF055_LOCUS1116</name>
</gene>
<dbReference type="PANTHER" id="PTHR10778:SF13">
    <property type="entry name" value="ADENOSINE 3'-PHOSPHO 5'-PHOSPHOSULFATE TRANSPORTER 1"/>
    <property type="match status" value="1"/>
</dbReference>
<feature type="transmembrane region" description="Helical" evidence="7">
    <location>
        <begin position="21"/>
        <end position="40"/>
    </location>
</feature>
<feature type="region of interest" description="Disordered" evidence="6">
    <location>
        <begin position="880"/>
        <end position="899"/>
    </location>
</feature>
<name>A0A9P1BFN3_9DINO</name>
<feature type="transmembrane region" description="Helical" evidence="7">
    <location>
        <begin position="176"/>
        <end position="194"/>
    </location>
</feature>
<feature type="region of interest" description="Disordered" evidence="6">
    <location>
        <begin position="984"/>
        <end position="1023"/>
    </location>
</feature>
<keyword evidence="5 7" id="KW-0472">Membrane</keyword>
<feature type="transmembrane region" description="Helical" evidence="7">
    <location>
        <begin position="145"/>
        <end position="164"/>
    </location>
</feature>
<feature type="transmembrane region" description="Helical" evidence="7">
    <location>
        <begin position="115"/>
        <end position="138"/>
    </location>
</feature>